<dbReference type="OrthoDB" id="10478709at2759"/>
<gene>
    <name evidence="1" type="ORF">BpHYR1_053898</name>
</gene>
<proteinExistence type="predicted"/>
<accession>A0A3M7PDU8</accession>
<reference evidence="1 2" key="1">
    <citation type="journal article" date="2018" name="Sci. Rep.">
        <title>Genomic signatures of local adaptation to the degree of environmental predictability in rotifers.</title>
        <authorList>
            <person name="Franch-Gras L."/>
            <person name="Hahn C."/>
            <person name="Garcia-Roger E.M."/>
            <person name="Carmona M.J."/>
            <person name="Serra M."/>
            <person name="Gomez A."/>
        </authorList>
    </citation>
    <scope>NUCLEOTIDE SEQUENCE [LARGE SCALE GENOMIC DNA]</scope>
    <source>
        <strain evidence="1">HYR1</strain>
    </source>
</reference>
<comment type="caution">
    <text evidence="1">The sequence shown here is derived from an EMBL/GenBank/DDBJ whole genome shotgun (WGS) entry which is preliminary data.</text>
</comment>
<keyword evidence="2" id="KW-1185">Reference proteome</keyword>
<organism evidence="1 2">
    <name type="scientific">Brachionus plicatilis</name>
    <name type="common">Marine rotifer</name>
    <name type="synonym">Brachionus muelleri</name>
    <dbReference type="NCBI Taxonomy" id="10195"/>
    <lineage>
        <taxon>Eukaryota</taxon>
        <taxon>Metazoa</taxon>
        <taxon>Spiralia</taxon>
        <taxon>Gnathifera</taxon>
        <taxon>Rotifera</taxon>
        <taxon>Eurotatoria</taxon>
        <taxon>Monogononta</taxon>
        <taxon>Pseudotrocha</taxon>
        <taxon>Ploima</taxon>
        <taxon>Brachionidae</taxon>
        <taxon>Brachionus</taxon>
    </lineage>
</organism>
<evidence type="ECO:0000313" key="1">
    <source>
        <dbReference type="EMBL" id="RMZ97208.1"/>
    </source>
</evidence>
<dbReference type="Proteomes" id="UP000276133">
    <property type="component" value="Unassembled WGS sequence"/>
</dbReference>
<dbReference type="EMBL" id="REGN01011547">
    <property type="protein sequence ID" value="RMZ97208.1"/>
    <property type="molecule type" value="Genomic_DNA"/>
</dbReference>
<protein>
    <submittedName>
        <fullName evidence="1">Uncharacterized protein</fullName>
    </submittedName>
</protein>
<sequence>MVITRNQGVYLKGFYTKSNQSLKSNENETKSVQKRIRVSNFGKLEFNQLKIQIQHQLMSNLKPKSRQSSIVTIKARISNQLASYFSKSYGIKSKFVQDNELINSLNLKTINFLSKDNLIKVQENSFQIKLAKKRSVTFLDSNLVKQKIQGLSLFCIKFKKEEIVINQEDDADEQPCFYN</sequence>
<dbReference type="AlphaFoldDB" id="A0A3M7PDU8"/>
<evidence type="ECO:0000313" key="2">
    <source>
        <dbReference type="Proteomes" id="UP000276133"/>
    </source>
</evidence>
<name>A0A3M7PDU8_BRAPC</name>